<dbReference type="SUPFAM" id="SSF88713">
    <property type="entry name" value="Glycoside hydrolase/deacetylase"/>
    <property type="match status" value="1"/>
</dbReference>
<dbReference type="PANTHER" id="PTHR43123">
    <property type="entry name" value="POLYSACCHARIDE DEACETYLASE-RELATED"/>
    <property type="match status" value="1"/>
</dbReference>
<feature type="domain" description="NodB homology" evidence="7">
    <location>
        <begin position="77"/>
        <end position="310"/>
    </location>
</feature>
<dbReference type="EMBL" id="LNZH02000217">
    <property type="protein sequence ID" value="OCB83898.1"/>
    <property type="molecule type" value="Genomic_DNA"/>
</dbReference>
<reference evidence="8" key="1">
    <citation type="submission" date="2016-06" db="EMBL/GenBank/DDBJ databases">
        <title>Draft Genome sequence of the fungus Inonotus baumii.</title>
        <authorList>
            <person name="Zhu H."/>
            <person name="Lin W."/>
        </authorList>
    </citation>
    <scope>NUCLEOTIDE SEQUENCE</scope>
    <source>
        <strain evidence="8">821</strain>
    </source>
</reference>
<gene>
    <name evidence="8" type="ORF">A7U60_g9104</name>
</gene>
<sequence>MTANEHAFDFTHEREFIGYGMNSPDPQWPKGAKIAVSFVVNYYMGAEFSPEYGDPGSEWLFLDLPRVRPKEGGPRSDINESMYEYGGREGVPRILNLFKKYGLKYTWNISTQALEKAPYWARHIVASGAELSCASKRYIDYMNVDVDSEATHIAEAVDSLQKLSGDATLPHGWMVDRRSNVSIRLYAREHAKRGLPLLYSSDSCSDDLPYWTPSPLVADGQPDTGLLMLPFSYDTSDFRFNAYGNGWSSPKDYAEYLRDTFDVFYDEGLAGEAKMMTVVLHPHIIGRGGRLAYFEEFLQYVLSKPGVWIARRDEIAAHWAKQFPYHPTSAFCQTKQEPC</sequence>
<dbReference type="PANTHER" id="PTHR43123:SF1">
    <property type="entry name" value="POLYSACCHARIDE DEACETYLASE-RELATED"/>
    <property type="match status" value="1"/>
</dbReference>
<dbReference type="InterPro" id="IPR002509">
    <property type="entry name" value="NODB_dom"/>
</dbReference>
<dbReference type="GO" id="GO:0016810">
    <property type="term" value="F:hydrolase activity, acting on carbon-nitrogen (but not peptide) bonds"/>
    <property type="evidence" value="ECO:0007669"/>
    <property type="project" value="InterPro"/>
</dbReference>
<evidence type="ECO:0000256" key="4">
    <source>
        <dbReference type="ARBA" id="ARBA00023136"/>
    </source>
</evidence>
<evidence type="ECO:0000259" key="7">
    <source>
        <dbReference type="PROSITE" id="PS51677"/>
    </source>
</evidence>
<organism evidence="8 9">
    <name type="scientific">Sanghuangporus baumii</name>
    <name type="common">Phellinus baumii</name>
    <dbReference type="NCBI Taxonomy" id="108892"/>
    <lineage>
        <taxon>Eukaryota</taxon>
        <taxon>Fungi</taxon>
        <taxon>Dikarya</taxon>
        <taxon>Basidiomycota</taxon>
        <taxon>Agaricomycotina</taxon>
        <taxon>Agaricomycetes</taxon>
        <taxon>Hymenochaetales</taxon>
        <taxon>Hymenochaetaceae</taxon>
        <taxon>Sanghuangporus</taxon>
    </lineage>
</organism>
<proteinExistence type="predicted"/>
<dbReference type="GO" id="GO:0005975">
    <property type="term" value="P:carbohydrate metabolic process"/>
    <property type="evidence" value="ECO:0007669"/>
    <property type="project" value="InterPro"/>
</dbReference>
<dbReference type="GO" id="GO:0005886">
    <property type="term" value="C:plasma membrane"/>
    <property type="evidence" value="ECO:0007669"/>
    <property type="project" value="UniProtKB-SubCell"/>
</dbReference>
<comment type="subcellular location">
    <subcellularLocation>
        <location evidence="1">Cell membrane</location>
        <topology evidence="1">Lipid-anchor</topology>
        <topology evidence="1">GPI-anchor</topology>
    </subcellularLocation>
</comment>
<keyword evidence="3" id="KW-0336">GPI-anchor</keyword>
<keyword evidence="6" id="KW-0961">Cell wall biogenesis/degradation</keyword>
<dbReference type="GO" id="GO:0098552">
    <property type="term" value="C:side of membrane"/>
    <property type="evidence" value="ECO:0007669"/>
    <property type="project" value="UniProtKB-KW"/>
</dbReference>
<dbReference type="OrthoDB" id="9970124at2759"/>
<evidence type="ECO:0000313" key="8">
    <source>
        <dbReference type="EMBL" id="OCB83898.1"/>
    </source>
</evidence>
<accession>A0A9Q5N3Q8</accession>
<evidence type="ECO:0000256" key="5">
    <source>
        <dbReference type="ARBA" id="ARBA00023288"/>
    </source>
</evidence>
<evidence type="ECO:0000256" key="3">
    <source>
        <dbReference type="ARBA" id="ARBA00022622"/>
    </source>
</evidence>
<dbReference type="Pfam" id="PF01522">
    <property type="entry name" value="Polysacc_deac_1"/>
    <property type="match status" value="1"/>
</dbReference>
<dbReference type="PROSITE" id="PS51677">
    <property type="entry name" value="NODB"/>
    <property type="match status" value="1"/>
</dbReference>
<keyword evidence="9" id="KW-1185">Reference proteome</keyword>
<dbReference type="Proteomes" id="UP000757232">
    <property type="component" value="Unassembled WGS sequence"/>
</dbReference>
<evidence type="ECO:0000256" key="2">
    <source>
        <dbReference type="ARBA" id="ARBA00022475"/>
    </source>
</evidence>
<evidence type="ECO:0000256" key="1">
    <source>
        <dbReference type="ARBA" id="ARBA00004609"/>
    </source>
</evidence>
<dbReference type="AlphaFoldDB" id="A0A9Q5N3Q8"/>
<comment type="caution">
    <text evidence="8">The sequence shown here is derived from an EMBL/GenBank/DDBJ whole genome shotgun (WGS) entry which is preliminary data.</text>
</comment>
<evidence type="ECO:0000313" key="9">
    <source>
        <dbReference type="Proteomes" id="UP000757232"/>
    </source>
</evidence>
<dbReference type="Gene3D" id="3.20.20.370">
    <property type="entry name" value="Glycoside hydrolase/deacetylase"/>
    <property type="match status" value="1"/>
</dbReference>
<keyword evidence="3" id="KW-0325">Glycoprotein</keyword>
<keyword evidence="4" id="KW-0472">Membrane</keyword>
<evidence type="ECO:0000256" key="6">
    <source>
        <dbReference type="ARBA" id="ARBA00023316"/>
    </source>
</evidence>
<dbReference type="InterPro" id="IPR011330">
    <property type="entry name" value="Glyco_hydro/deAcase_b/a-brl"/>
</dbReference>
<name>A0A9Q5N3Q8_SANBA</name>
<keyword evidence="2" id="KW-1003">Cell membrane</keyword>
<keyword evidence="5" id="KW-0449">Lipoprotein</keyword>
<protein>
    <recommendedName>
        <fullName evidence="7">NodB homology domain-containing protein</fullName>
    </recommendedName>
</protein>
<dbReference type="GO" id="GO:0071555">
    <property type="term" value="P:cell wall organization"/>
    <property type="evidence" value="ECO:0007669"/>
    <property type="project" value="UniProtKB-KW"/>
</dbReference>